<accession>A0A2K1XKP7</accession>
<organism evidence="1 2">
    <name type="scientific">Populus trichocarpa</name>
    <name type="common">Western balsam poplar</name>
    <name type="synonym">Populus balsamifera subsp. trichocarpa</name>
    <dbReference type="NCBI Taxonomy" id="3694"/>
    <lineage>
        <taxon>Eukaryota</taxon>
        <taxon>Viridiplantae</taxon>
        <taxon>Streptophyta</taxon>
        <taxon>Embryophyta</taxon>
        <taxon>Tracheophyta</taxon>
        <taxon>Spermatophyta</taxon>
        <taxon>Magnoliopsida</taxon>
        <taxon>eudicotyledons</taxon>
        <taxon>Gunneridae</taxon>
        <taxon>Pentapetalae</taxon>
        <taxon>rosids</taxon>
        <taxon>fabids</taxon>
        <taxon>Malpighiales</taxon>
        <taxon>Salicaceae</taxon>
        <taxon>Saliceae</taxon>
        <taxon>Populus</taxon>
    </lineage>
</organism>
<gene>
    <name evidence="1" type="ORF">POPTR_015G097600</name>
</gene>
<reference evidence="1 2" key="1">
    <citation type="journal article" date="2006" name="Science">
        <title>The genome of black cottonwood, Populus trichocarpa (Torr. &amp; Gray).</title>
        <authorList>
            <person name="Tuskan G.A."/>
            <person name="Difazio S."/>
            <person name="Jansson S."/>
            <person name="Bohlmann J."/>
            <person name="Grigoriev I."/>
            <person name="Hellsten U."/>
            <person name="Putnam N."/>
            <person name="Ralph S."/>
            <person name="Rombauts S."/>
            <person name="Salamov A."/>
            <person name="Schein J."/>
            <person name="Sterck L."/>
            <person name="Aerts A."/>
            <person name="Bhalerao R.R."/>
            <person name="Bhalerao R.P."/>
            <person name="Blaudez D."/>
            <person name="Boerjan W."/>
            <person name="Brun A."/>
            <person name="Brunner A."/>
            <person name="Busov V."/>
            <person name="Campbell M."/>
            <person name="Carlson J."/>
            <person name="Chalot M."/>
            <person name="Chapman J."/>
            <person name="Chen G.L."/>
            <person name="Cooper D."/>
            <person name="Coutinho P.M."/>
            <person name="Couturier J."/>
            <person name="Covert S."/>
            <person name="Cronk Q."/>
            <person name="Cunningham R."/>
            <person name="Davis J."/>
            <person name="Degroeve S."/>
            <person name="Dejardin A."/>
            <person name="Depamphilis C."/>
            <person name="Detter J."/>
            <person name="Dirks B."/>
            <person name="Dubchak I."/>
            <person name="Duplessis S."/>
            <person name="Ehlting J."/>
            <person name="Ellis B."/>
            <person name="Gendler K."/>
            <person name="Goodstein D."/>
            <person name="Gribskov M."/>
            <person name="Grimwood J."/>
            <person name="Groover A."/>
            <person name="Gunter L."/>
            <person name="Hamberger B."/>
            <person name="Heinze B."/>
            <person name="Helariutta Y."/>
            <person name="Henrissat B."/>
            <person name="Holligan D."/>
            <person name="Holt R."/>
            <person name="Huang W."/>
            <person name="Islam-Faridi N."/>
            <person name="Jones S."/>
            <person name="Jones-Rhoades M."/>
            <person name="Jorgensen R."/>
            <person name="Joshi C."/>
            <person name="Kangasjarvi J."/>
            <person name="Karlsson J."/>
            <person name="Kelleher C."/>
            <person name="Kirkpatrick R."/>
            <person name="Kirst M."/>
            <person name="Kohler A."/>
            <person name="Kalluri U."/>
            <person name="Larimer F."/>
            <person name="Leebens-Mack J."/>
            <person name="Leple J.C."/>
            <person name="Locascio P."/>
            <person name="Lou Y."/>
            <person name="Lucas S."/>
            <person name="Martin F."/>
            <person name="Montanini B."/>
            <person name="Napoli C."/>
            <person name="Nelson D.R."/>
            <person name="Nelson C."/>
            <person name="Nieminen K."/>
            <person name="Nilsson O."/>
            <person name="Pereda V."/>
            <person name="Peter G."/>
            <person name="Philippe R."/>
            <person name="Pilate G."/>
            <person name="Poliakov A."/>
            <person name="Razumovskaya J."/>
            <person name="Richardson P."/>
            <person name="Rinaldi C."/>
            <person name="Ritland K."/>
            <person name="Rouze P."/>
            <person name="Ryaboy D."/>
            <person name="Schmutz J."/>
            <person name="Schrader J."/>
            <person name="Segerman B."/>
            <person name="Shin H."/>
            <person name="Siddiqui A."/>
            <person name="Sterky F."/>
            <person name="Terry A."/>
            <person name="Tsai C.J."/>
            <person name="Uberbacher E."/>
            <person name="Unneberg P."/>
            <person name="Vahala J."/>
            <person name="Wall K."/>
            <person name="Wessler S."/>
            <person name="Yang G."/>
            <person name="Yin T."/>
            <person name="Douglas C."/>
            <person name="Marra M."/>
            <person name="Sandberg G."/>
            <person name="Van de Peer Y."/>
            <person name="Rokhsar D."/>
        </authorList>
    </citation>
    <scope>NUCLEOTIDE SEQUENCE [LARGE SCALE GENOMIC DNA]</scope>
    <source>
        <strain evidence="2">cv. Nisqually</strain>
    </source>
</reference>
<evidence type="ECO:0000313" key="1">
    <source>
        <dbReference type="EMBL" id="PNT01354.1"/>
    </source>
</evidence>
<keyword evidence="2" id="KW-1185">Reference proteome</keyword>
<dbReference type="AlphaFoldDB" id="A0A2K1XKP7"/>
<dbReference type="Proteomes" id="UP000006729">
    <property type="component" value="Chromosome 15"/>
</dbReference>
<dbReference type="InParanoid" id="A0A2K1XKP7"/>
<name>A0A2K1XKP7_POPTR</name>
<evidence type="ECO:0000313" key="2">
    <source>
        <dbReference type="Proteomes" id="UP000006729"/>
    </source>
</evidence>
<proteinExistence type="predicted"/>
<sequence length="76" mass="8621">MNHSIKKQLCTLLYLFLVAPTTSIVSLMGRKPWLMKISIKSCFPLCLFMANITSNYHPNVFFLWGLISDSFHAGLA</sequence>
<dbReference type="EMBL" id="CM009304">
    <property type="protein sequence ID" value="PNT01354.1"/>
    <property type="molecule type" value="Genomic_DNA"/>
</dbReference>
<protein>
    <submittedName>
        <fullName evidence="1">Uncharacterized protein</fullName>
    </submittedName>
</protein>